<comment type="caution">
    <text evidence="1">The sequence shown here is derived from an EMBL/GenBank/DDBJ whole genome shotgun (WGS) entry which is preliminary data.</text>
</comment>
<dbReference type="EMBL" id="JAFLRJ010000149">
    <property type="protein sequence ID" value="MBO0513359.1"/>
    <property type="molecule type" value="Genomic_DNA"/>
</dbReference>
<proteinExistence type="predicted"/>
<sequence>MSLVQSIKNANSAFRQLSSGSRGAKTAIREIKDSVGQTTPALSRLKSGTDRLSPTFGKLKTAAGQSTAGLRNVKTAASQADSGIGKARSGTDKFKASLDKLKGAAGGAHKALKDVKSQADAVEKSVGKAGKGADGTGKSMGGLGKGLKGASLAQKGLNTAMKANAFGLIMTLLAPLISKFVNMDKIIALVQKGAVIAWKAIVSATKNAVNTILPIVKGYGNAMLMPIAGIARAYNALASSLGTIHVSVPSWIPKYGGRKFEFNLPQVPVPHLANGGVVRARSGGMLSLIGEGGEDEAVIPLSKLERMLGQHPGGGAALHRLAAAVEQLAERPVHVDVDSQTIARAVFNGQRQLARR</sequence>
<gene>
    <name evidence="1" type="ORF">J0695_16350</name>
</gene>
<evidence type="ECO:0008006" key="3">
    <source>
        <dbReference type="Google" id="ProtNLM"/>
    </source>
</evidence>
<organism evidence="1 2">
    <name type="scientific">Streptomyces beijiangensis</name>
    <dbReference type="NCBI Taxonomy" id="163361"/>
    <lineage>
        <taxon>Bacteria</taxon>
        <taxon>Bacillati</taxon>
        <taxon>Actinomycetota</taxon>
        <taxon>Actinomycetes</taxon>
        <taxon>Kitasatosporales</taxon>
        <taxon>Streptomycetaceae</taxon>
        <taxon>Streptomyces</taxon>
    </lineage>
</organism>
<reference evidence="1" key="1">
    <citation type="submission" date="2021-03" db="EMBL/GenBank/DDBJ databases">
        <title>Streptomyces poriferae sp. nov., a novel marine sponge-derived Actinobacteria species with anti-MRSA activity.</title>
        <authorList>
            <person name="Sandoval-Powers M."/>
            <person name="Kralova S."/>
            <person name="Nguyen G.-S."/>
            <person name="Fawwal D."/>
            <person name="Degnes K."/>
            <person name="Klinkenberg G."/>
            <person name="Sletta H."/>
            <person name="Wentzel A."/>
            <person name="Liles M.R."/>
        </authorList>
    </citation>
    <scope>NUCLEOTIDE SEQUENCE</scope>
    <source>
        <strain evidence="1">DSM 41794</strain>
    </source>
</reference>
<name>A0A939F827_9ACTN</name>
<dbReference type="Proteomes" id="UP000664167">
    <property type="component" value="Unassembled WGS sequence"/>
</dbReference>
<dbReference type="AlphaFoldDB" id="A0A939F827"/>
<protein>
    <recommendedName>
        <fullName evidence="3">Phage tail protein</fullName>
    </recommendedName>
</protein>
<accession>A0A939F827</accession>
<evidence type="ECO:0000313" key="1">
    <source>
        <dbReference type="EMBL" id="MBO0513359.1"/>
    </source>
</evidence>
<dbReference type="Gene3D" id="1.10.287.950">
    <property type="entry name" value="Methyl-accepting chemotaxis protein"/>
    <property type="match status" value="1"/>
</dbReference>
<keyword evidence="2" id="KW-1185">Reference proteome</keyword>
<evidence type="ECO:0000313" key="2">
    <source>
        <dbReference type="Proteomes" id="UP000664167"/>
    </source>
</evidence>